<dbReference type="Pfam" id="PF00550">
    <property type="entry name" value="PP-binding"/>
    <property type="match status" value="1"/>
</dbReference>
<evidence type="ECO:0000256" key="2">
    <source>
        <dbReference type="ARBA" id="ARBA00022553"/>
    </source>
</evidence>
<evidence type="ECO:0000256" key="1">
    <source>
        <dbReference type="ARBA" id="ARBA00022450"/>
    </source>
</evidence>
<evidence type="ECO:0000259" key="6">
    <source>
        <dbReference type="PROSITE" id="PS50075"/>
    </source>
</evidence>
<dbReference type="EMBL" id="JAPFPW010000003">
    <property type="protein sequence ID" value="MCW7753216.1"/>
    <property type="molecule type" value="Genomic_DNA"/>
</dbReference>
<comment type="function">
    <text evidence="3 5">Carrier of the growing fatty acid chain in fatty acid biosynthesis.</text>
</comment>
<keyword evidence="3" id="KW-0963">Cytoplasm</keyword>
<name>A0ABT3N6X6_9BACT</name>
<evidence type="ECO:0000313" key="8">
    <source>
        <dbReference type="Proteomes" id="UP001209681"/>
    </source>
</evidence>
<evidence type="ECO:0000256" key="5">
    <source>
        <dbReference type="RuleBase" id="RU003545"/>
    </source>
</evidence>
<gene>
    <name evidence="3 7" type="primary">acpP</name>
    <name evidence="7" type="ORF">OOT00_04360</name>
</gene>
<dbReference type="PANTHER" id="PTHR20863">
    <property type="entry name" value="ACYL CARRIER PROTEIN"/>
    <property type="match status" value="1"/>
</dbReference>
<sequence>MMSVEDKVRKVIAEKLDVDIDEVVPGASLVEDLGADSLDLVELMMSMEDVFDVDISDEQAEKLRTVKDVIEFLEAL</sequence>
<feature type="domain" description="Carrier" evidence="6">
    <location>
        <begin position="2"/>
        <end position="76"/>
    </location>
</feature>
<comment type="pathway">
    <text evidence="3 5">Lipid metabolism; fatty acid biosynthesis.</text>
</comment>
<evidence type="ECO:0000313" key="7">
    <source>
        <dbReference type="EMBL" id="MCW7753216.1"/>
    </source>
</evidence>
<comment type="PTM">
    <text evidence="5">4'-phosphopantetheine is transferred from CoA to a specific serine of apo-ACP by acpS.</text>
</comment>
<evidence type="ECO:0000256" key="4">
    <source>
        <dbReference type="NCBIfam" id="TIGR00517"/>
    </source>
</evidence>
<dbReference type="Gene3D" id="1.10.1200.10">
    <property type="entry name" value="ACP-like"/>
    <property type="match status" value="1"/>
</dbReference>
<dbReference type="HAMAP" id="MF_01217">
    <property type="entry name" value="Acyl_carrier"/>
    <property type="match status" value="1"/>
</dbReference>
<accession>A0ABT3N6X6</accession>
<dbReference type="SUPFAM" id="SSF47336">
    <property type="entry name" value="ACP-like"/>
    <property type="match status" value="1"/>
</dbReference>
<dbReference type="PANTHER" id="PTHR20863:SF76">
    <property type="entry name" value="CARRIER DOMAIN-CONTAINING PROTEIN"/>
    <property type="match status" value="1"/>
</dbReference>
<keyword evidence="3" id="KW-0276">Fatty acid metabolism</keyword>
<keyword evidence="2 3" id="KW-0597">Phosphoprotein</keyword>
<keyword evidence="8" id="KW-1185">Reference proteome</keyword>
<keyword evidence="3" id="KW-0275">Fatty acid biosynthesis</keyword>
<dbReference type="InterPro" id="IPR009081">
    <property type="entry name" value="PP-bd_ACP"/>
</dbReference>
<comment type="PTM">
    <text evidence="3">4'-phosphopantetheine is transferred from CoA to a specific serine of apo-ACP by AcpS. This modification is essential for activity because fatty acids are bound in thioester linkage to the sulfhydryl of the prosthetic group.</text>
</comment>
<dbReference type="NCBIfam" id="NF002150">
    <property type="entry name" value="PRK00982.1-4"/>
    <property type="match status" value="1"/>
</dbReference>
<dbReference type="Proteomes" id="UP001209681">
    <property type="component" value="Unassembled WGS sequence"/>
</dbReference>
<keyword evidence="1 3" id="KW-0596">Phosphopantetheine</keyword>
<feature type="modified residue" description="O-(pantetheine 4'-phosphoryl)serine" evidence="3">
    <location>
        <position position="37"/>
    </location>
</feature>
<comment type="similarity">
    <text evidence="3">Belongs to the acyl carrier protein (ACP) family.</text>
</comment>
<comment type="caution">
    <text evidence="7">The sequence shown here is derived from an EMBL/GenBank/DDBJ whole genome shotgun (WGS) entry which is preliminary data.</text>
</comment>
<keyword evidence="3" id="KW-0443">Lipid metabolism</keyword>
<evidence type="ECO:0000256" key="3">
    <source>
        <dbReference type="HAMAP-Rule" id="MF_01217"/>
    </source>
</evidence>
<dbReference type="NCBIfam" id="NF002148">
    <property type="entry name" value="PRK00982.1-2"/>
    <property type="match status" value="1"/>
</dbReference>
<dbReference type="NCBIfam" id="TIGR00517">
    <property type="entry name" value="acyl_carrier"/>
    <property type="match status" value="1"/>
</dbReference>
<proteinExistence type="inferred from homology"/>
<comment type="subcellular location">
    <subcellularLocation>
        <location evidence="3">Cytoplasm</location>
    </subcellularLocation>
</comment>
<dbReference type="PROSITE" id="PS50075">
    <property type="entry name" value="CARRIER"/>
    <property type="match status" value="1"/>
</dbReference>
<dbReference type="InterPro" id="IPR003231">
    <property type="entry name" value="ACP"/>
</dbReference>
<protein>
    <recommendedName>
        <fullName evidence="3 4">Acyl carrier protein</fullName>
        <shortName evidence="3">ACP</shortName>
    </recommendedName>
</protein>
<organism evidence="7 8">
    <name type="scientific">Desulfobotulus pelophilus</name>
    <dbReference type="NCBI Taxonomy" id="2823377"/>
    <lineage>
        <taxon>Bacteria</taxon>
        <taxon>Pseudomonadati</taxon>
        <taxon>Thermodesulfobacteriota</taxon>
        <taxon>Desulfobacteria</taxon>
        <taxon>Desulfobacterales</taxon>
        <taxon>Desulfobacteraceae</taxon>
        <taxon>Desulfobotulus</taxon>
    </lineage>
</organism>
<reference evidence="7 8" key="1">
    <citation type="submission" date="2022-11" db="EMBL/GenBank/DDBJ databases">
        <title>Desulfobotulus tamanensis H1 sp. nov. - anaerobic, alkaliphilic, sulphate reducing bacterium isolated from terrestrial mud volcano.</title>
        <authorList>
            <person name="Frolova A."/>
            <person name="Merkel A.Y."/>
            <person name="Slobodkin A.I."/>
        </authorList>
    </citation>
    <scope>NUCLEOTIDE SEQUENCE [LARGE SCALE GENOMIC DNA]</scope>
    <source>
        <strain evidence="7 8">H1</strain>
    </source>
</reference>
<dbReference type="InterPro" id="IPR036736">
    <property type="entry name" value="ACP-like_sf"/>
</dbReference>
<keyword evidence="3" id="KW-0444">Lipid biosynthesis</keyword>